<protein>
    <submittedName>
        <fullName evidence="1">Transposase</fullName>
    </submittedName>
</protein>
<organism evidence="1">
    <name type="scientific">mine drainage metagenome</name>
    <dbReference type="NCBI Taxonomy" id="410659"/>
    <lineage>
        <taxon>unclassified sequences</taxon>
        <taxon>metagenomes</taxon>
        <taxon>ecological metagenomes</taxon>
    </lineage>
</organism>
<comment type="caution">
    <text evidence="1">The sequence shown here is derived from an EMBL/GenBank/DDBJ whole genome shotgun (WGS) entry which is preliminary data.</text>
</comment>
<proteinExistence type="predicted"/>
<feature type="non-terminal residue" evidence="1">
    <location>
        <position position="1"/>
    </location>
</feature>
<evidence type="ECO:0000313" key="1">
    <source>
        <dbReference type="EMBL" id="EQD52257.1"/>
    </source>
</evidence>
<reference evidence="1" key="1">
    <citation type="submission" date="2013-08" db="EMBL/GenBank/DDBJ databases">
        <authorList>
            <person name="Mendez C."/>
            <person name="Richter M."/>
            <person name="Ferrer M."/>
            <person name="Sanchez J."/>
        </authorList>
    </citation>
    <scope>NUCLEOTIDE SEQUENCE</scope>
</reference>
<gene>
    <name evidence="1" type="ORF">B1A_12779</name>
</gene>
<name>T1A5K1_9ZZZZ</name>
<dbReference type="AlphaFoldDB" id="T1A5K1"/>
<dbReference type="EMBL" id="AUZX01009308">
    <property type="protein sequence ID" value="EQD52257.1"/>
    <property type="molecule type" value="Genomic_DNA"/>
</dbReference>
<accession>T1A5K1</accession>
<reference evidence="1" key="2">
    <citation type="journal article" date="2014" name="ISME J.">
        <title>Microbial stratification in low pH oxic and suboxic macroscopic growths along an acid mine drainage.</title>
        <authorList>
            <person name="Mendez-Garcia C."/>
            <person name="Mesa V."/>
            <person name="Sprenger R.R."/>
            <person name="Richter M."/>
            <person name="Diez M.S."/>
            <person name="Solano J."/>
            <person name="Bargiela R."/>
            <person name="Golyshina O.V."/>
            <person name="Manteca A."/>
            <person name="Ramos J.L."/>
            <person name="Gallego J.R."/>
            <person name="Llorente I."/>
            <person name="Martins Dos Santos V.A."/>
            <person name="Jensen O.N."/>
            <person name="Pelaez A.I."/>
            <person name="Sanchez J."/>
            <person name="Ferrer M."/>
        </authorList>
    </citation>
    <scope>NUCLEOTIDE SEQUENCE</scope>
</reference>
<sequence length="75" mass="8509">KTVSAEKSTPEQIWIRQLACRMPFGKVLVAIANKHARQLWAMLAREETYDAEAWLQHPMVQRPAGQHALRIAGMA</sequence>